<protein>
    <submittedName>
        <fullName evidence="1">Velvet factor</fullName>
    </submittedName>
</protein>
<keyword evidence="2" id="KW-1185">Reference proteome</keyword>
<comment type="caution">
    <text evidence="1">The sequence shown here is derived from an EMBL/GenBank/DDBJ whole genome shotgun (WGS) entry which is preliminary data.</text>
</comment>
<proteinExistence type="predicted"/>
<organism evidence="1 2">
    <name type="scientific">Lipomyces orientalis</name>
    <dbReference type="NCBI Taxonomy" id="1233043"/>
    <lineage>
        <taxon>Eukaryota</taxon>
        <taxon>Fungi</taxon>
        <taxon>Dikarya</taxon>
        <taxon>Ascomycota</taxon>
        <taxon>Saccharomycotina</taxon>
        <taxon>Lipomycetes</taxon>
        <taxon>Lipomycetales</taxon>
        <taxon>Lipomycetaceae</taxon>
        <taxon>Lipomyces</taxon>
    </lineage>
</organism>
<evidence type="ECO:0000313" key="2">
    <source>
        <dbReference type="Proteomes" id="UP001489719"/>
    </source>
</evidence>
<evidence type="ECO:0000313" key="1">
    <source>
        <dbReference type="EMBL" id="KAK9320052.1"/>
    </source>
</evidence>
<feature type="non-terminal residue" evidence="1">
    <location>
        <position position="182"/>
    </location>
</feature>
<reference evidence="2" key="1">
    <citation type="journal article" date="2024" name="Front. Bioeng. Biotechnol.">
        <title>Genome-scale model development and genomic sequencing of the oleaginous clade Lipomyces.</title>
        <authorList>
            <person name="Czajka J.J."/>
            <person name="Han Y."/>
            <person name="Kim J."/>
            <person name="Mondo S.J."/>
            <person name="Hofstad B.A."/>
            <person name="Robles A."/>
            <person name="Haridas S."/>
            <person name="Riley R."/>
            <person name="LaButti K."/>
            <person name="Pangilinan J."/>
            <person name="Andreopoulos W."/>
            <person name="Lipzen A."/>
            <person name="Yan J."/>
            <person name="Wang M."/>
            <person name="Ng V."/>
            <person name="Grigoriev I.V."/>
            <person name="Spatafora J.W."/>
            <person name="Magnuson J.K."/>
            <person name="Baker S.E."/>
            <person name="Pomraning K.R."/>
        </authorList>
    </citation>
    <scope>NUCLEOTIDE SEQUENCE [LARGE SCALE GENOMIC DNA]</scope>
    <source>
        <strain evidence="2">CBS 10300</strain>
    </source>
</reference>
<dbReference type="EMBL" id="MU970147">
    <property type="protein sequence ID" value="KAK9320052.1"/>
    <property type="molecule type" value="Genomic_DNA"/>
</dbReference>
<sequence length="182" mass="20629">MAALRRGLRVEDYMLEIRQQPIRCKAAGTSERALADRKAVDPPPIIQLTVADGDRHREWLQSPFFFMCANLYDPVLNTPVARPPSETLAGTLVSSLHRVRDENDREGGYFVFGDLSVKLDGQFRLQFNLFEMLDGAQVEFITSTVSDVFTVYAGRQYPGVLESTSLSRQFSDQGVRLRLRKE</sequence>
<accession>A0ACC3TGN9</accession>
<dbReference type="Proteomes" id="UP001489719">
    <property type="component" value="Unassembled WGS sequence"/>
</dbReference>
<gene>
    <name evidence="1" type="ORF">V1517DRAFT_265133</name>
</gene>
<name>A0ACC3TGN9_9ASCO</name>